<keyword evidence="3" id="KW-0964">Secreted</keyword>
<evidence type="ECO:0000256" key="3">
    <source>
        <dbReference type="ARBA" id="ARBA00022525"/>
    </source>
</evidence>
<reference evidence="6" key="1">
    <citation type="journal article" date="2013" name="Genetics">
        <title>The draft genome and transcriptome of Panagrellus redivivus are shaped by the harsh demands of a free-living lifestyle.</title>
        <authorList>
            <person name="Srinivasan J."/>
            <person name="Dillman A.R."/>
            <person name="Macchietto M.G."/>
            <person name="Heikkinen L."/>
            <person name="Lakso M."/>
            <person name="Fracchia K.M."/>
            <person name="Antoshechkin I."/>
            <person name="Mortazavi A."/>
            <person name="Wong G."/>
            <person name="Sternberg P.W."/>
        </authorList>
    </citation>
    <scope>NUCLEOTIDE SEQUENCE [LARGE SCALE GENOMIC DNA]</scope>
    <source>
        <strain evidence="6">MT8872</strain>
    </source>
</reference>
<dbReference type="Gene3D" id="2.60.40.3330">
    <property type="match status" value="1"/>
</dbReference>
<evidence type="ECO:0000256" key="5">
    <source>
        <dbReference type="SAM" id="SignalP"/>
    </source>
</evidence>
<feature type="chain" id="PRO_5028889351" evidence="5">
    <location>
        <begin position="21"/>
        <end position="152"/>
    </location>
</feature>
<dbReference type="WBParaSite" id="Pan_g9292.t1">
    <property type="protein sequence ID" value="Pan_g9292.t1"/>
    <property type="gene ID" value="Pan_g9292"/>
</dbReference>
<name>A0A7E4WCV0_PANRE</name>
<organism evidence="6 7">
    <name type="scientific">Panagrellus redivivus</name>
    <name type="common">Microworm</name>
    <dbReference type="NCBI Taxonomy" id="6233"/>
    <lineage>
        <taxon>Eukaryota</taxon>
        <taxon>Metazoa</taxon>
        <taxon>Ecdysozoa</taxon>
        <taxon>Nematoda</taxon>
        <taxon>Chromadorea</taxon>
        <taxon>Rhabditida</taxon>
        <taxon>Tylenchina</taxon>
        <taxon>Panagrolaimomorpha</taxon>
        <taxon>Panagrolaimoidea</taxon>
        <taxon>Panagrolaimidae</taxon>
        <taxon>Panagrellus</taxon>
    </lineage>
</organism>
<keyword evidence="6" id="KW-1185">Reference proteome</keyword>
<comment type="similarity">
    <text evidence="2">Belongs to the nematode transthyretin-like family.</text>
</comment>
<keyword evidence="4 5" id="KW-0732">Signal</keyword>
<feature type="signal peptide" evidence="5">
    <location>
        <begin position="1"/>
        <end position="20"/>
    </location>
</feature>
<sequence>MKYLFAAFVAIVGLVASVQGTVDAGITTRSVEATGKLRCGLQPARQVIVTLKRENDDDLDNVIGKTVTDEEGRFTIKGDTERFGGAKSTIDPTLSFYHKCDTEEAKPFNTFFLRFPRTYTTIGRVPRRQYDIGTLNLQFKYPKQTTEKNPPK</sequence>
<dbReference type="AlphaFoldDB" id="A0A7E4WCV0"/>
<evidence type="ECO:0000313" key="7">
    <source>
        <dbReference type="WBParaSite" id="Pan_g9292.t1"/>
    </source>
</evidence>
<dbReference type="GO" id="GO:0009986">
    <property type="term" value="C:cell surface"/>
    <property type="evidence" value="ECO:0007669"/>
    <property type="project" value="InterPro"/>
</dbReference>
<evidence type="ECO:0000256" key="1">
    <source>
        <dbReference type="ARBA" id="ARBA00004613"/>
    </source>
</evidence>
<protein>
    <submittedName>
        <fullName evidence="7">Transthyretin-like family protein</fullName>
    </submittedName>
</protein>
<dbReference type="Proteomes" id="UP000492821">
    <property type="component" value="Unassembled WGS sequence"/>
</dbReference>
<dbReference type="InterPro" id="IPR038479">
    <property type="entry name" value="Transthyretin-like_sf"/>
</dbReference>
<reference evidence="7" key="2">
    <citation type="submission" date="2020-10" db="UniProtKB">
        <authorList>
            <consortium name="WormBaseParasite"/>
        </authorList>
    </citation>
    <scope>IDENTIFICATION</scope>
</reference>
<dbReference type="PANTHER" id="PTHR21700">
    <property type="entry name" value="TRANSTHYRETIN-LIKE FAMILY PROTEIN-RELATED"/>
    <property type="match status" value="1"/>
</dbReference>
<proteinExistence type="inferred from homology"/>
<dbReference type="PANTHER" id="PTHR21700:SF48">
    <property type="entry name" value="TRANSTHYRETIN-LIKE FAMILY PROTEIN"/>
    <property type="match status" value="1"/>
</dbReference>
<accession>A0A7E4WCV0</accession>
<evidence type="ECO:0000313" key="6">
    <source>
        <dbReference type="Proteomes" id="UP000492821"/>
    </source>
</evidence>
<dbReference type="InterPro" id="IPR001534">
    <property type="entry name" value="Transthyretin-like"/>
</dbReference>
<evidence type="ECO:0000256" key="4">
    <source>
        <dbReference type="ARBA" id="ARBA00022729"/>
    </source>
</evidence>
<evidence type="ECO:0000256" key="2">
    <source>
        <dbReference type="ARBA" id="ARBA00010112"/>
    </source>
</evidence>
<dbReference type="Pfam" id="PF01060">
    <property type="entry name" value="TTR-52"/>
    <property type="match status" value="1"/>
</dbReference>
<comment type="subcellular location">
    <subcellularLocation>
        <location evidence="1">Secreted</location>
    </subcellularLocation>
</comment>
<dbReference type="GO" id="GO:0005576">
    <property type="term" value="C:extracellular region"/>
    <property type="evidence" value="ECO:0007669"/>
    <property type="project" value="UniProtKB-SubCell"/>
</dbReference>